<dbReference type="InterPro" id="IPR026961">
    <property type="entry name" value="PGG_dom"/>
</dbReference>
<evidence type="ECO:0000256" key="1">
    <source>
        <dbReference type="ARBA" id="ARBA00004141"/>
    </source>
</evidence>
<dbReference type="PANTHER" id="PTHR24186">
    <property type="entry name" value="PROTEIN PHOSPHATASE 1 REGULATORY SUBUNIT"/>
    <property type="match status" value="1"/>
</dbReference>
<evidence type="ECO:0000313" key="9">
    <source>
        <dbReference type="EMBL" id="KAA8527709.1"/>
    </source>
</evidence>
<keyword evidence="6 7" id="KW-0472">Membrane</keyword>
<evidence type="ECO:0000256" key="6">
    <source>
        <dbReference type="ARBA" id="ARBA00023136"/>
    </source>
</evidence>
<keyword evidence="3" id="KW-0677">Repeat</keyword>
<reference evidence="9 10" key="1">
    <citation type="submission" date="2019-09" db="EMBL/GenBank/DDBJ databases">
        <title>A chromosome-level genome assembly of the Chinese tupelo Nyssa sinensis.</title>
        <authorList>
            <person name="Yang X."/>
            <person name="Kang M."/>
            <person name="Yang Y."/>
            <person name="Xiong H."/>
            <person name="Wang M."/>
            <person name="Zhang Z."/>
            <person name="Wang Z."/>
            <person name="Wu H."/>
            <person name="Ma T."/>
            <person name="Liu J."/>
            <person name="Xi Z."/>
        </authorList>
    </citation>
    <scope>NUCLEOTIDE SEQUENCE [LARGE SCALE GENOMIC DNA]</scope>
    <source>
        <strain evidence="9">J267</strain>
        <tissue evidence="9">Leaf</tissue>
    </source>
</reference>
<dbReference type="Pfam" id="PF13962">
    <property type="entry name" value="PGG"/>
    <property type="match status" value="1"/>
</dbReference>
<evidence type="ECO:0000259" key="8">
    <source>
        <dbReference type="Pfam" id="PF13962"/>
    </source>
</evidence>
<feature type="transmembrane region" description="Helical" evidence="7">
    <location>
        <begin position="96"/>
        <end position="123"/>
    </location>
</feature>
<accession>A0A5J5ABN6</accession>
<keyword evidence="10" id="KW-1185">Reference proteome</keyword>
<dbReference type="GO" id="GO:0005886">
    <property type="term" value="C:plasma membrane"/>
    <property type="evidence" value="ECO:0007669"/>
    <property type="project" value="TreeGrafter"/>
</dbReference>
<feature type="domain" description="PGG" evidence="8">
    <location>
        <begin position="50"/>
        <end position="160"/>
    </location>
</feature>
<feature type="transmembrane region" description="Helical" evidence="7">
    <location>
        <begin position="167"/>
        <end position="186"/>
    </location>
</feature>
<feature type="transmembrane region" description="Helical" evidence="7">
    <location>
        <begin position="57"/>
        <end position="76"/>
    </location>
</feature>
<name>A0A5J5ABN6_9ASTE</name>
<organism evidence="9 10">
    <name type="scientific">Nyssa sinensis</name>
    <dbReference type="NCBI Taxonomy" id="561372"/>
    <lineage>
        <taxon>Eukaryota</taxon>
        <taxon>Viridiplantae</taxon>
        <taxon>Streptophyta</taxon>
        <taxon>Embryophyta</taxon>
        <taxon>Tracheophyta</taxon>
        <taxon>Spermatophyta</taxon>
        <taxon>Magnoliopsida</taxon>
        <taxon>eudicotyledons</taxon>
        <taxon>Gunneridae</taxon>
        <taxon>Pentapetalae</taxon>
        <taxon>asterids</taxon>
        <taxon>Cornales</taxon>
        <taxon>Nyssaceae</taxon>
        <taxon>Nyssa</taxon>
    </lineage>
</organism>
<evidence type="ECO:0000313" key="10">
    <source>
        <dbReference type="Proteomes" id="UP000325577"/>
    </source>
</evidence>
<keyword evidence="2 7" id="KW-0812">Transmembrane</keyword>
<evidence type="ECO:0000256" key="3">
    <source>
        <dbReference type="ARBA" id="ARBA00022737"/>
    </source>
</evidence>
<comment type="subcellular location">
    <subcellularLocation>
        <location evidence="1">Membrane</location>
        <topology evidence="1">Multi-pass membrane protein</topology>
    </subcellularLocation>
</comment>
<dbReference type="Proteomes" id="UP000325577">
    <property type="component" value="Linkage Group LG21"/>
</dbReference>
<evidence type="ECO:0000256" key="2">
    <source>
        <dbReference type="ARBA" id="ARBA00022692"/>
    </source>
</evidence>
<evidence type="ECO:0000256" key="4">
    <source>
        <dbReference type="ARBA" id="ARBA00022989"/>
    </source>
</evidence>
<evidence type="ECO:0000256" key="5">
    <source>
        <dbReference type="ARBA" id="ARBA00023043"/>
    </source>
</evidence>
<protein>
    <recommendedName>
        <fullName evidence="8">PGG domain-containing protein</fullName>
    </recommendedName>
</protein>
<proteinExistence type="predicted"/>
<evidence type="ECO:0000256" key="7">
    <source>
        <dbReference type="SAM" id="Phobius"/>
    </source>
</evidence>
<keyword evidence="5" id="KW-0040">ANK repeat</keyword>
<dbReference type="OrthoDB" id="10040922at2759"/>
<dbReference type="PANTHER" id="PTHR24186:SF50">
    <property type="entry name" value="ANKYRIN REPEAT-CONTAINING PROTEIN ITN1-LIKE ISOFORM X1"/>
    <property type="match status" value="1"/>
</dbReference>
<dbReference type="AlphaFoldDB" id="A0A5J5ABN6"/>
<dbReference type="EMBL" id="CM018045">
    <property type="protein sequence ID" value="KAA8527709.1"/>
    <property type="molecule type" value="Genomic_DNA"/>
</dbReference>
<keyword evidence="4 7" id="KW-1133">Transmembrane helix</keyword>
<sequence length="196" mass="21405">MTPSSLGFNKRDLKSAGATLGPRNVITRDKDEMKMKEKYRVHEKFLPVDIKRTADTWLIVAALIATVTFAAGFTVPGGYDGNGGPDQGMAVLTRKAAFKAFVICDTIAMMFSACAVFIHFIAADDANKHKLIKHYTSAYCLTIIAMGAMMVAFMTGLYTVLAHSPGLAISLCIISCSSFPIYYLLLKKAWRDSKTS</sequence>
<feature type="transmembrane region" description="Helical" evidence="7">
    <location>
        <begin position="135"/>
        <end position="161"/>
    </location>
</feature>
<gene>
    <name evidence="9" type="ORF">F0562_035423</name>
</gene>